<dbReference type="GO" id="GO:0004553">
    <property type="term" value="F:hydrolase activity, hydrolyzing O-glycosyl compounds"/>
    <property type="evidence" value="ECO:0007669"/>
    <property type="project" value="InterPro"/>
</dbReference>
<sequence>MILKFKFPYGIILLILTICFQSIAQNNKPFKDDNGRHVIPRGFVVSTNDAVGELFYTSDDYLRMVRMGANFQVIRLELGKLSSFPGGKLSPEYLLKLDSLVDLGRVHGIKTVFKMTVYGVKGFNWEKFYRNENGEQETYIAAWKNIWNRYKSNDAVNGYDLVNEPRKHEMDISYADLTNNFLVPIYQKIIDAYTEIDQGKVMYCQAIFMNKGDAINHNQYAEITRAIDRENVVFTPHIYQNKEEWIRPTMLRFVKEAELQNGPMLVGEWGFPTFLTTDTSDEAQREYMDFYIHTVNLFDSLGVGTIKAWFSGNRVMQDFLPAGPSTWAIFSDSVGVGTVERKYITDIIARPYPQEIAGEIHSFHFDFATRILDVNLSTDNSKGSSQFFIGANRHYPDGFTVRLGNELALTHNPIKQVGLEVVKKTGNWDVRNFTWDETRQQLIISQWPEDQVNLSVRIEPGIRK</sequence>
<evidence type="ECO:0000256" key="3">
    <source>
        <dbReference type="ARBA" id="ARBA00023295"/>
    </source>
</evidence>
<dbReference type="GO" id="GO:0000272">
    <property type="term" value="P:polysaccharide catabolic process"/>
    <property type="evidence" value="ECO:0007669"/>
    <property type="project" value="InterPro"/>
</dbReference>
<proteinExistence type="inferred from homology"/>
<comment type="caution">
    <text evidence="7">The sequence shown here is derived from an EMBL/GenBank/DDBJ whole genome shotgun (WGS) entry which is preliminary data.</text>
</comment>
<accession>A0A2W7RMR1</accession>
<gene>
    <name evidence="7" type="ORF">LV85_00730</name>
</gene>
<dbReference type="PANTHER" id="PTHR31308">
    <property type="match status" value="1"/>
</dbReference>
<feature type="domain" description="Glycoside hydrolase family 5 C-terminal" evidence="6">
    <location>
        <begin position="350"/>
        <end position="408"/>
    </location>
</feature>
<feature type="domain" description="Glycoside hydrolase family 5" evidence="5">
    <location>
        <begin position="66"/>
        <end position="289"/>
    </location>
</feature>
<dbReference type="InterPro" id="IPR017853">
    <property type="entry name" value="GH"/>
</dbReference>
<dbReference type="RefSeq" id="WP_111316808.1">
    <property type="nucleotide sequence ID" value="NZ_QKZT01000002.1"/>
</dbReference>
<dbReference type="Pfam" id="PF00150">
    <property type="entry name" value="Cellulase"/>
    <property type="match status" value="1"/>
</dbReference>
<dbReference type="GO" id="GO:0016042">
    <property type="term" value="P:lipid catabolic process"/>
    <property type="evidence" value="ECO:0007669"/>
    <property type="project" value="UniProtKB-ARBA"/>
</dbReference>
<evidence type="ECO:0000259" key="5">
    <source>
        <dbReference type="Pfam" id="PF00150"/>
    </source>
</evidence>
<evidence type="ECO:0000313" key="8">
    <source>
        <dbReference type="Proteomes" id="UP000248882"/>
    </source>
</evidence>
<evidence type="ECO:0000256" key="4">
    <source>
        <dbReference type="RuleBase" id="RU361153"/>
    </source>
</evidence>
<dbReference type="EMBL" id="QKZT01000002">
    <property type="protein sequence ID" value="PZX56797.1"/>
    <property type="molecule type" value="Genomic_DNA"/>
</dbReference>
<dbReference type="GO" id="GO:1901136">
    <property type="term" value="P:carbohydrate derivative catabolic process"/>
    <property type="evidence" value="ECO:0007669"/>
    <property type="project" value="UniProtKB-ARBA"/>
</dbReference>
<dbReference type="SUPFAM" id="SSF51445">
    <property type="entry name" value="(Trans)glycosidases"/>
    <property type="match status" value="1"/>
</dbReference>
<dbReference type="InterPro" id="IPR041036">
    <property type="entry name" value="GH5_C"/>
</dbReference>
<protein>
    <submittedName>
        <fullName evidence="7">Aryl-phospho-beta-D-glucosidase BglC (GH1 family)</fullName>
    </submittedName>
</protein>
<name>A0A2W7RMR1_9BACT</name>
<reference evidence="7 8" key="1">
    <citation type="submission" date="2018-06" db="EMBL/GenBank/DDBJ databases">
        <title>Genomic Encyclopedia of Archaeal and Bacterial Type Strains, Phase II (KMG-II): from individual species to whole genera.</title>
        <authorList>
            <person name="Goeker M."/>
        </authorList>
    </citation>
    <scope>NUCLEOTIDE SEQUENCE [LARGE SCALE GENOMIC DNA]</scope>
    <source>
        <strain evidence="7 8">DSM 19830</strain>
    </source>
</reference>
<evidence type="ECO:0000259" key="6">
    <source>
        <dbReference type="Pfam" id="PF18564"/>
    </source>
</evidence>
<comment type="similarity">
    <text evidence="1 4">Belongs to the glycosyl hydrolase 5 (cellulase A) family.</text>
</comment>
<evidence type="ECO:0000313" key="7">
    <source>
        <dbReference type="EMBL" id="PZX56797.1"/>
    </source>
</evidence>
<dbReference type="PANTHER" id="PTHR31308:SF3">
    <property type="entry name" value="ENDOGLYCOCERAMIDASE"/>
    <property type="match status" value="1"/>
</dbReference>
<dbReference type="InterPro" id="IPR001547">
    <property type="entry name" value="Glyco_hydro_5"/>
</dbReference>
<dbReference type="OrthoDB" id="9800955at2"/>
<keyword evidence="8" id="KW-1185">Reference proteome</keyword>
<keyword evidence="3 4" id="KW-0326">Glycosidase</keyword>
<keyword evidence="2 4" id="KW-0378">Hydrolase</keyword>
<dbReference type="InterPro" id="IPR013780">
    <property type="entry name" value="Glyco_hydro_b"/>
</dbReference>
<dbReference type="Gene3D" id="3.20.20.80">
    <property type="entry name" value="Glycosidases"/>
    <property type="match status" value="1"/>
</dbReference>
<dbReference type="AlphaFoldDB" id="A0A2W7RMR1"/>
<organism evidence="7 8">
    <name type="scientific">Algoriphagus chordae</name>
    <dbReference type="NCBI Taxonomy" id="237019"/>
    <lineage>
        <taxon>Bacteria</taxon>
        <taxon>Pseudomonadati</taxon>
        <taxon>Bacteroidota</taxon>
        <taxon>Cytophagia</taxon>
        <taxon>Cytophagales</taxon>
        <taxon>Cyclobacteriaceae</taxon>
        <taxon>Algoriphagus</taxon>
    </lineage>
</organism>
<dbReference type="Proteomes" id="UP000248882">
    <property type="component" value="Unassembled WGS sequence"/>
</dbReference>
<dbReference type="Pfam" id="PF18564">
    <property type="entry name" value="Glyco_hydro_5_C"/>
    <property type="match status" value="1"/>
</dbReference>
<dbReference type="Gene3D" id="2.60.40.1180">
    <property type="entry name" value="Golgi alpha-mannosidase II"/>
    <property type="match status" value="1"/>
</dbReference>
<evidence type="ECO:0000256" key="1">
    <source>
        <dbReference type="ARBA" id="ARBA00005641"/>
    </source>
</evidence>
<evidence type="ECO:0000256" key="2">
    <source>
        <dbReference type="ARBA" id="ARBA00022801"/>
    </source>
</evidence>
<dbReference type="InterPro" id="IPR052066">
    <property type="entry name" value="Glycosphingolipid_Hydrolases"/>
</dbReference>